<dbReference type="InterPro" id="IPR043129">
    <property type="entry name" value="ATPase_NBD"/>
</dbReference>
<evidence type="ECO:0000313" key="3">
    <source>
        <dbReference type="EMBL" id="ADL07614.1"/>
    </source>
</evidence>
<keyword evidence="4" id="KW-1185">Reference proteome</keyword>
<sequence>MIIGLDVGGTHIDAVLLRGGHILENVKIPYNPADTLEAICTAIEKLIDKKDLSRIERVNLSTTISTNAVLEGRTSPVGMIIESGPGLEPSSLACGEENVFLDGYIDHRGREVAPFREGLVHEASRNFKKRGLSAVGIVTKFSVRNPSHEVRVKELLGSDFYPVTMGHALSGKLNFPRRVFTTYLNSAVYERFNTFTSAIKRAFEDMGIKAPINVLKADGGTMSLEQATSLPVHTILSGPAASVMGCILSPASGDAVLLDVGGTTTDISFLAGGVPLLEPQGIKIGEYPTLVRAIFSNSIALGGDSAVKVEDGRVVIGPRREGPPAALGGPMPTPSDAMIVKGMLHFGSREKAYLAMKELGLVLGMDPESVAEIILEKMGDMIKNAVDGILLELNSRPVYTVRELLYGKRIQPREVRIIGGPAKVLAPVIERKLNIPCAVPDNYQVANAIGAALSRTTAEITLIADTARGYITVPELGIRQKIDSGFTLKQARSMAVKLVEERAAILGASPEDIEAEIIEESCFNMVRGFYTVGKNIRVKAQVKPGITGCGGEGREMDDEGRK</sequence>
<feature type="domain" description="Hydantoinase/oxoprolinase N-terminal" evidence="2">
    <location>
        <begin position="3"/>
        <end position="156"/>
    </location>
</feature>
<dbReference type="EMBL" id="CP002131">
    <property type="protein sequence ID" value="ADL07614.1"/>
    <property type="molecule type" value="Genomic_DNA"/>
</dbReference>
<dbReference type="PANTHER" id="PTHR11365:SF2">
    <property type="entry name" value="5-OXOPROLINASE"/>
    <property type="match status" value="1"/>
</dbReference>
<evidence type="ECO:0000259" key="2">
    <source>
        <dbReference type="Pfam" id="PF05378"/>
    </source>
</evidence>
<dbReference type="KEGG" id="toc:Toce_0852"/>
<dbReference type="PANTHER" id="PTHR11365">
    <property type="entry name" value="5-OXOPROLINASE RELATED"/>
    <property type="match status" value="1"/>
</dbReference>
<organism evidence="3 4">
    <name type="scientific">Thermosediminibacter oceani (strain ATCC BAA-1034 / DSM 16646 / JW/IW-1228P)</name>
    <dbReference type="NCBI Taxonomy" id="555079"/>
    <lineage>
        <taxon>Bacteria</taxon>
        <taxon>Bacillati</taxon>
        <taxon>Bacillota</taxon>
        <taxon>Clostridia</taxon>
        <taxon>Thermosediminibacterales</taxon>
        <taxon>Thermosediminibacteraceae</taxon>
        <taxon>Thermosediminibacter</taxon>
    </lineage>
</organism>
<dbReference type="Proteomes" id="UP000000272">
    <property type="component" value="Chromosome"/>
</dbReference>
<name>D9S2I7_THEOJ</name>
<dbReference type="GO" id="GO:0017168">
    <property type="term" value="F:5-oxoprolinase (ATP-hydrolyzing) activity"/>
    <property type="evidence" value="ECO:0007669"/>
    <property type="project" value="TreeGrafter"/>
</dbReference>
<dbReference type="AlphaFoldDB" id="D9S2I7"/>
<proteinExistence type="predicted"/>
<accession>D9S2I7</accession>
<dbReference type="GO" id="GO:0006749">
    <property type="term" value="P:glutathione metabolic process"/>
    <property type="evidence" value="ECO:0007669"/>
    <property type="project" value="TreeGrafter"/>
</dbReference>
<feature type="domain" description="Hydantoinase A/oxoprolinase" evidence="1">
    <location>
        <begin position="178"/>
        <end position="459"/>
    </location>
</feature>
<dbReference type="InterPro" id="IPR045079">
    <property type="entry name" value="Oxoprolinase-like"/>
</dbReference>
<protein>
    <submittedName>
        <fullName evidence="3">Hydantoinase/oxoprolinase</fullName>
    </submittedName>
</protein>
<reference evidence="3 4" key="1">
    <citation type="journal article" date="2010" name="Stand. Genomic Sci.">
        <title>Complete genome sequence of Thermosediminibacter oceani type strain (JW/IW-1228P).</title>
        <authorList>
            <person name="Pitluck S."/>
            <person name="Yasawong M."/>
            <person name="Munk C."/>
            <person name="Nolan M."/>
            <person name="Lapidus A."/>
            <person name="Lucas S."/>
            <person name="Glavina Del Rio T."/>
            <person name="Tice H."/>
            <person name="Cheng J.F."/>
            <person name="Bruce D."/>
            <person name="Detter C."/>
            <person name="Tapia R."/>
            <person name="Han C."/>
            <person name="Goodwin L."/>
            <person name="Liolios K."/>
            <person name="Ivanova N."/>
            <person name="Mavromatis K."/>
            <person name="Mikhailova N."/>
            <person name="Pati A."/>
            <person name="Chen A."/>
            <person name="Palaniappan K."/>
            <person name="Land M."/>
            <person name="Hauser L."/>
            <person name="Chang Y.J."/>
            <person name="Jeffries C.D."/>
            <person name="Rohde M."/>
            <person name="Spring S."/>
            <person name="Sikorski J."/>
            <person name="Goker M."/>
            <person name="Woyke T."/>
            <person name="Bristow J."/>
            <person name="Eisen J.A."/>
            <person name="Markowitz V."/>
            <person name="Hugenholtz P."/>
            <person name="Kyrpides N.C."/>
            <person name="Klenk H.P."/>
        </authorList>
    </citation>
    <scope>NUCLEOTIDE SEQUENCE [LARGE SCALE GENOMIC DNA]</scope>
    <source>
        <strain evidence="4">ATCC BAA-1034 / DSM 16646 / JW/IW-1228P</strain>
    </source>
</reference>
<evidence type="ECO:0000259" key="1">
    <source>
        <dbReference type="Pfam" id="PF01968"/>
    </source>
</evidence>
<dbReference type="Pfam" id="PF01968">
    <property type="entry name" value="Hydantoinase_A"/>
    <property type="match status" value="1"/>
</dbReference>
<dbReference type="eggNOG" id="COG0145">
    <property type="taxonomic scope" value="Bacteria"/>
</dbReference>
<dbReference type="RefSeq" id="WP_013275657.1">
    <property type="nucleotide sequence ID" value="NC_014377.1"/>
</dbReference>
<dbReference type="InterPro" id="IPR002821">
    <property type="entry name" value="Hydantoinase_A"/>
</dbReference>
<dbReference type="SUPFAM" id="SSF53067">
    <property type="entry name" value="Actin-like ATPase domain"/>
    <property type="match status" value="1"/>
</dbReference>
<evidence type="ECO:0000313" key="4">
    <source>
        <dbReference type="Proteomes" id="UP000000272"/>
    </source>
</evidence>
<dbReference type="HOGENOM" id="CLU_014140_2_0_9"/>
<dbReference type="STRING" id="555079.Toce_0852"/>
<dbReference type="InterPro" id="IPR008040">
    <property type="entry name" value="Hydant_A_N"/>
</dbReference>
<dbReference type="GO" id="GO:0005829">
    <property type="term" value="C:cytosol"/>
    <property type="evidence" value="ECO:0007669"/>
    <property type="project" value="TreeGrafter"/>
</dbReference>
<gene>
    <name evidence="3" type="ordered locus">Toce_0852</name>
</gene>
<dbReference type="Gene3D" id="3.30.420.40">
    <property type="match status" value="1"/>
</dbReference>
<dbReference type="Pfam" id="PF05378">
    <property type="entry name" value="Hydant_A_N"/>
    <property type="match status" value="1"/>
</dbReference>
<dbReference type="OrthoDB" id="9768323at2"/>